<sequence>MKDFETERCPDPVDAASNNEMEAVATALRNRTIEAQQSREAPDEDEQGNRYCLDCGETIPPTRVEAIAAVRCVHCASVRERKGRIGRQKGGAGRSFGEKM</sequence>
<evidence type="ECO:0000256" key="3">
    <source>
        <dbReference type="ARBA" id="ARBA00022833"/>
    </source>
</evidence>
<evidence type="ECO:0000313" key="6">
    <source>
        <dbReference type="EMBL" id="AEM46743.1"/>
    </source>
</evidence>
<dbReference type="Pfam" id="PF01258">
    <property type="entry name" value="zf-dskA_traR"/>
    <property type="match status" value="1"/>
</dbReference>
<dbReference type="InterPro" id="IPR000962">
    <property type="entry name" value="Znf_DskA_TraR"/>
</dbReference>
<gene>
    <name evidence="6" type="ORF">Acife_0537</name>
</gene>
<evidence type="ECO:0000256" key="1">
    <source>
        <dbReference type="ARBA" id="ARBA00022723"/>
    </source>
</evidence>
<comment type="caution">
    <text evidence="4">Lacks conserved residue(s) required for the propagation of feature annotation.</text>
</comment>
<dbReference type="AlphaFoldDB" id="G0JTZ1"/>
<evidence type="ECO:0000259" key="5">
    <source>
        <dbReference type="Pfam" id="PF01258"/>
    </source>
</evidence>
<reference evidence="6 7" key="1">
    <citation type="journal article" date="2011" name="J. Bacteriol.">
        <title>Draft genome of the psychrotolerant acidophile Acidithiobacillus ferrivorans SS3.</title>
        <authorList>
            <person name="Liljeqvist M."/>
            <person name="Valdes J."/>
            <person name="Holmes D.S."/>
            <person name="Dopson M."/>
        </authorList>
    </citation>
    <scope>NUCLEOTIDE SEQUENCE [LARGE SCALE GENOMIC DNA]</scope>
    <source>
        <strain evidence="6 7">SS3</strain>
    </source>
</reference>
<evidence type="ECO:0000256" key="4">
    <source>
        <dbReference type="PROSITE-ProRule" id="PRU00510"/>
    </source>
</evidence>
<dbReference type="KEGG" id="afi:Acife_0537"/>
<organism evidence="6 7">
    <name type="scientific">Acidithiobacillus ferrivorans SS3</name>
    <dbReference type="NCBI Taxonomy" id="743299"/>
    <lineage>
        <taxon>Bacteria</taxon>
        <taxon>Pseudomonadati</taxon>
        <taxon>Pseudomonadota</taxon>
        <taxon>Acidithiobacillia</taxon>
        <taxon>Acidithiobacillales</taxon>
        <taxon>Acidithiobacillaceae</taxon>
        <taxon>Acidithiobacillus</taxon>
    </lineage>
</organism>
<keyword evidence="2" id="KW-0863">Zinc-finger</keyword>
<dbReference type="HOGENOM" id="CLU_2299577_0_0_6"/>
<evidence type="ECO:0000256" key="2">
    <source>
        <dbReference type="ARBA" id="ARBA00022771"/>
    </source>
</evidence>
<dbReference type="RefSeq" id="WP_014028012.1">
    <property type="nucleotide sequence ID" value="NC_015942.1"/>
</dbReference>
<dbReference type="Gene3D" id="1.20.120.910">
    <property type="entry name" value="DksA, coiled-coil domain"/>
    <property type="match status" value="1"/>
</dbReference>
<dbReference type="Proteomes" id="UP000009220">
    <property type="component" value="Chromosome"/>
</dbReference>
<name>G0JTZ1_9PROT</name>
<dbReference type="eggNOG" id="COG1734">
    <property type="taxonomic scope" value="Bacteria"/>
</dbReference>
<accession>G0JTZ1</accession>
<dbReference type="STRING" id="743299.Acife_0537"/>
<dbReference type="GO" id="GO:0008270">
    <property type="term" value="F:zinc ion binding"/>
    <property type="evidence" value="ECO:0007669"/>
    <property type="project" value="UniProtKB-KW"/>
</dbReference>
<feature type="domain" description="Zinc finger DksA/TraR C4-type" evidence="5">
    <location>
        <begin position="51"/>
        <end position="81"/>
    </location>
</feature>
<dbReference type="PROSITE" id="PS51128">
    <property type="entry name" value="ZF_DKSA_2"/>
    <property type="match status" value="1"/>
</dbReference>
<protein>
    <recommendedName>
        <fullName evidence="5">Zinc finger DksA/TraR C4-type domain-containing protein</fullName>
    </recommendedName>
</protein>
<evidence type="ECO:0000313" key="7">
    <source>
        <dbReference type="Proteomes" id="UP000009220"/>
    </source>
</evidence>
<keyword evidence="1" id="KW-0479">Metal-binding</keyword>
<proteinExistence type="predicted"/>
<keyword evidence="3" id="KW-0862">Zinc</keyword>
<dbReference type="EMBL" id="CP002985">
    <property type="protein sequence ID" value="AEM46743.1"/>
    <property type="molecule type" value="Genomic_DNA"/>
</dbReference>